<accession>A0ABR0FT03</accession>
<gene>
    <name evidence="5" type="ORF">QC761_122530</name>
</gene>
<evidence type="ECO:0000256" key="2">
    <source>
        <dbReference type="ARBA" id="ARBA00022643"/>
    </source>
</evidence>
<dbReference type="CDD" id="cd04730">
    <property type="entry name" value="NPD_like"/>
    <property type="match status" value="1"/>
</dbReference>
<keyword evidence="6" id="KW-1185">Reference proteome</keyword>
<sequence length="436" mass="46943">MRVPPQIQLIDNWPSSSCFVLCLFCFSAARFLTFFFFTNTYSAISRFGVFTSVIMASPQQIRTEITDLFGIKHPILLAGMNVAAGPKLAAAVTNAGGMGVLGGISYTPEMLREQIDEIKKHLNDKKAPFGVDLLLPQVGGNARKTNYDYTKGKLDELIDIIIESGAKLFVSAVGVPPKHVVEKLHKNGILYMNMIGHPKHVKKCLDLGVDIICAQGGEGGGHTGDTPTTVLIPTVAQLVKGHKSPLTGKPVQVIAAGGIWNGQLLASALMMGASGVWVGTRFVLSKEAGAPKAHKEAVRTSGFDDNIRTTIFTGRPMRVRANPYIVNWEEDRVSELKQCLAKGKIPHEVDLDKLMAGEVPSIADLKKIGLVAASTPDNAEVDVDDLLDSLMPHLMGKCAAVVNEEKSAKEIVDEFVNDAVAVIKRGNAQLVSLPKL</sequence>
<dbReference type="Proteomes" id="UP001322138">
    <property type="component" value="Unassembled WGS sequence"/>
</dbReference>
<dbReference type="PANTHER" id="PTHR32332">
    <property type="entry name" value="2-NITROPROPANE DIOXYGENASE"/>
    <property type="match status" value="1"/>
</dbReference>
<dbReference type="InterPro" id="IPR004136">
    <property type="entry name" value="NMO"/>
</dbReference>
<dbReference type="PANTHER" id="PTHR32332:SF31">
    <property type="entry name" value="2-NITROPROPANE DIOXYGENASE FAMILY, PUTATIVE (AFU_ORTHOLOGUE AFUA_2G09850)-RELATED"/>
    <property type="match status" value="1"/>
</dbReference>
<protein>
    <recommendedName>
        <fullName evidence="7">2-nitropropane dioxygenase</fullName>
    </recommendedName>
</protein>
<proteinExistence type="predicted"/>
<evidence type="ECO:0000313" key="5">
    <source>
        <dbReference type="EMBL" id="KAK4647101.1"/>
    </source>
</evidence>
<evidence type="ECO:0000256" key="1">
    <source>
        <dbReference type="ARBA" id="ARBA00022630"/>
    </source>
</evidence>
<name>A0ABR0FT03_9PEZI</name>
<keyword evidence="3" id="KW-0560">Oxidoreductase</keyword>
<keyword evidence="4" id="KW-0812">Transmembrane</keyword>
<keyword evidence="1" id="KW-0285">Flavoprotein</keyword>
<dbReference type="RefSeq" id="XP_062736077.1">
    <property type="nucleotide sequence ID" value="XM_062875514.1"/>
</dbReference>
<dbReference type="GeneID" id="87894996"/>
<dbReference type="Pfam" id="PF03060">
    <property type="entry name" value="NMO"/>
    <property type="match status" value="1"/>
</dbReference>
<reference evidence="5 6" key="1">
    <citation type="journal article" date="2023" name="bioRxiv">
        <title>High-quality genome assemblies of four members of thePodospora anserinaspecies complex.</title>
        <authorList>
            <person name="Ament-Velasquez S.L."/>
            <person name="Vogan A.A."/>
            <person name="Wallerman O."/>
            <person name="Hartmann F."/>
            <person name="Gautier V."/>
            <person name="Silar P."/>
            <person name="Giraud T."/>
            <person name="Johannesson H."/>
        </authorList>
    </citation>
    <scope>NUCLEOTIDE SEQUENCE [LARGE SCALE GENOMIC DNA]</scope>
    <source>
        <strain evidence="5 6">CBS 112042</strain>
    </source>
</reference>
<organism evidence="5 6">
    <name type="scientific">Podospora bellae-mahoneyi</name>
    <dbReference type="NCBI Taxonomy" id="2093777"/>
    <lineage>
        <taxon>Eukaryota</taxon>
        <taxon>Fungi</taxon>
        <taxon>Dikarya</taxon>
        <taxon>Ascomycota</taxon>
        <taxon>Pezizomycotina</taxon>
        <taxon>Sordariomycetes</taxon>
        <taxon>Sordariomycetidae</taxon>
        <taxon>Sordariales</taxon>
        <taxon>Podosporaceae</taxon>
        <taxon>Podospora</taxon>
    </lineage>
</organism>
<dbReference type="Gene3D" id="3.20.20.70">
    <property type="entry name" value="Aldolase class I"/>
    <property type="match status" value="1"/>
</dbReference>
<keyword evidence="4" id="KW-1133">Transmembrane helix</keyword>
<evidence type="ECO:0000313" key="6">
    <source>
        <dbReference type="Proteomes" id="UP001322138"/>
    </source>
</evidence>
<dbReference type="EMBL" id="JAFFGZ010000002">
    <property type="protein sequence ID" value="KAK4647101.1"/>
    <property type="molecule type" value="Genomic_DNA"/>
</dbReference>
<dbReference type="SUPFAM" id="SSF51412">
    <property type="entry name" value="Inosine monophosphate dehydrogenase (IMPDH)"/>
    <property type="match status" value="1"/>
</dbReference>
<comment type="caution">
    <text evidence="5">The sequence shown here is derived from an EMBL/GenBank/DDBJ whole genome shotgun (WGS) entry which is preliminary data.</text>
</comment>
<evidence type="ECO:0000256" key="4">
    <source>
        <dbReference type="SAM" id="Phobius"/>
    </source>
</evidence>
<dbReference type="InterPro" id="IPR013785">
    <property type="entry name" value="Aldolase_TIM"/>
</dbReference>
<keyword evidence="2" id="KW-0288">FMN</keyword>
<evidence type="ECO:0008006" key="7">
    <source>
        <dbReference type="Google" id="ProtNLM"/>
    </source>
</evidence>
<evidence type="ECO:0000256" key="3">
    <source>
        <dbReference type="ARBA" id="ARBA00023002"/>
    </source>
</evidence>
<feature type="transmembrane region" description="Helical" evidence="4">
    <location>
        <begin position="12"/>
        <end position="37"/>
    </location>
</feature>
<keyword evidence="4" id="KW-0472">Membrane</keyword>